<comment type="subcellular location">
    <subcellularLocation>
        <location evidence="1">Secreted</location>
    </subcellularLocation>
</comment>
<keyword evidence="2" id="KW-0964">Secreted</keyword>
<dbReference type="Proteomes" id="UP000094578">
    <property type="component" value="Unassembled WGS sequence"/>
</dbReference>
<proteinExistence type="predicted"/>
<comment type="caution">
    <text evidence="4">The sequence shown here is derived from an EMBL/GenBank/DDBJ whole genome shotgun (WGS) entry which is preliminary data.</text>
</comment>
<gene>
    <name evidence="4" type="ORF">PTI45_03208</name>
</gene>
<name>A0A1E3L0T8_9BACL</name>
<dbReference type="STRING" id="1886670.PTI45_03208"/>
<dbReference type="Pfam" id="PF14449">
    <property type="entry name" value="PT-TG"/>
    <property type="match status" value="1"/>
</dbReference>
<dbReference type="RefSeq" id="WP_069328603.1">
    <property type="nucleotide sequence ID" value="NZ_MDER01000058.1"/>
</dbReference>
<sequence>MLKTVGSFLADAVPILGTVKGVQEVFTGTDYVTGQELSVGDRVATGVGTLVSFVPGGKVVGKTATKGAIDGGSWLIGQFNKQVRYAKPSDLFKENTYAPFGQRIAPKNLYRELNRSQVGQETISLIQSHGTKIRLDYGELPTDMLGNQILGKANMRTNTATIYVKGTESTTKTAQTIIHEVTHTSLQNPIYTQREEVIAFMREAKHSRDNLSYTQIKAIIQEVKSLYPTIPYR</sequence>
<accession>A0A1E3L0T8</accession>
<reference evidence="4 5" key="1">
    <citation type="submission" date="2016-08" db="EMBL/GenBank/DDBJ databases">
        <title>Genome sequencing of Paenibacillus sp. TI45-13ar, isolated from Korean traditional nuruk.</title>
        <authorList>
            <person name="Kim S.-J."/>
        </authorList>
    </citation>
    <scope>NUCLEOTIDE SEQUENCE [LARGE SCALE GENOMIC DNA]</scope>
    <source>
        <strain evidence="4 5">TI45-13ar</strain>
    </source>
</reference>
<evidence type="ECO:0000256" key="2">
    <source>
        <dbReference type="ARBA" id="ARBA00022525"/>
    </source>
</evidence>
<dbReference type="EMBL" id="MDER01000058">
    <property type="protein sequence ID" value="ODP27402.1"/>
    <property type="molecule type" value="Genomic_DNA"/>
</dbReference>
<evidence type="ECO:0000313" key="4">
    <source>
        <dbReference type="EMBL" id="ODP27402.1"/>
    </source>
</evidence>
<dbReference type="InterPro" id="IPR027797">
    <property type="entry name" value="PT-TG_dom"/>
</dbReference>
<evidence type="ECO:0000256" key="1">
    <source>
        <dbReference type="ARBA" id="ARBA00004613"/>
    </source>
</evidence>
<organism evidence="4 5">
    <name type="scientific">Paenibacillus nuruki</name>
    <dbReference type="NCBI Taxonomy" id="1886670"/>
    <lineage>
        <taxon>Bacteria</taxon>
        <taxon>Bacillati</taxon>
        <taxon>Bacillota</taxon>
        <taxon>Bacilli</taxon>
        <taxon>Bacillales</taxon>
        <taxon>Paenibacillaceae</taxon>
        <taxon>Paenibacillus</taxon>
    </lineage>
</organism>
<feature type="domain" description="Pre-toxin TG" evidence="3">
    <location>
        <begin position="4"/>
        <end position="68"/>
    </location>
</feature>
<evidence type="ECO:0000259" key="3">
    <source>
        <dbReference type="Pfam" id="PF14449"/>
    </source>
</evidence>
<protein>
    <recommendedName>
        <fullName evidence="3">Pre-toxin TG domain-containing protein</fullName>
    </recommendedName>
</protein>
<dbReference type="AlphaFoldDB" id="A0A1E3L0T8"/>
<evidence type="ECO:0000313" key="5">
    <source>
        <dbReference type="Proteomes" id="UP000094578"/>
    </source>
</evidence>
<dbReference type="GO" id="GO:0005576">
    <property type="term" value="C:extracellular region"/>
    <property type="evidence" value="ECO:0007669"/>
    <property type="project" value="UniProtKB-SubCell"/>
</dbReference>
<keyword evidence="5" id="KW-1185">Reference proteome</keyword>